<dbReference type="EMBL" id="JAPQKL010000003">
    <property type="protein sequence ID" value="KAJ5138832.1"/>
    <property type="molecule type" value="Genomic_DNA"/>
</dbReference>
<protein>
    <submittedName>
        <fullName evidence="2">Uncharacterized protein</fullName>
    </submittedName>
</protein>
<feature type="region of interest" description="Disordered" evidence="1">
    <location>
        <begin position="36"/>
        <end position="76"/>
    </location>
</feature>
<dbReference type="AlphaFoldDB" id="A0A9W9H549"/>
<reference evidence="2" key="1">
    <citation type="submission" date="2022-11" db="EMBL/GenBank/DDBJ databases">
        <authorList>
            <person name="Petersen C."/>
        </authorList>
    </citation>
    <scope>NUCLEOTIDE SEQUENCE</scope>
    <source>
        <strain evidence="2">IBT 22155</strain>
    </source>
</reference>
<evidence type="ECO:0000313" key="2">
    <source>
        <dbReference type="EMBL" id="KAJ5138832.1"/>
    </source>
</evidence>
<sequence>MAPAAPWLWPTANAATATSRCHIWHVVAGTLASRTESGIPDRKPVFSDSANRAPPEAKRALRRRLVSSVSLRQRGR</sequence>
<gene>
    <name evidence="2" type="ORF">N7515_003680</name>
</gene>
<organism evidence="2 3">
    <name type="scientific">Penicillium bovifimosum</name>
    <dbReference type="NCBI Taxonomy" id="126998"/>
    <lineage>
        <taxon>Eukaryota</taxon>
        <taxon>Fungi</taxon>
        <taxon>Dikarya</taxon>
        <taxon>Ascomycota</taxon>
        <taxon>Pezizomycotina</taxon>
        <taxon>Eurotiomycetes</taxon>
        <taxon>Eurotiomycetidae</taxon>
        <taxon>Eurotiales</taxon>
        <taxon>Aspergillaceae</taxon>
        <taxon>Penicillium</taxon>
    </lineage>
</organism>
<comment type="caution">
    <text evidence="2">The sequence shown here is derived from an EMBL/GenBank/DDBJ whole genome shotgun (WGS) entry which is preliminary data.</text>
</comment>
<dbReference type="RefSeq" id="XP_056523481.1">
    <property type="nucleotide sequence ID" value="XM_056664424.1"/>
</dbReference>
<name>A0A9W9H549_9EURO</name>
<accession>A0A9W9H549</accession>
<keyword evidence="3" id="KW-1185">Reference proteome</keyword>
<evidence type="ECO:0000256" key="1">
    <source>
        <dbReference type="SAM" id="MobiDB-lite"/>
    </source>
</evidence>
<dbReference type="Proteomes" id="UP001149079">
    <property type="component" value="Unassembled WGS sequence"/>
</dbReference>
<proteinExistence type="predicted"/>
<feature type="compositionally biased region" description="Low complexity" evidence="1">
    <location>
        <begin position="66"/>
        <end position="76"/>
    </location>
</feature>
<reference evidence="2" key="2">
    <citation type="journal article" date="2023" name="IMA Fungus">
        <title>Comparative genomic study of the Penicillium genus elucidates a diverse pangenome and 15 lateral gene transfer events.</title>
        <authorList>
            <person name="Petersen C."/>
            <person name="Sorensen T."/>
            <person name="Nielsen M.R."/>
            <person name="Sondergaard T.E."/>
            <person name="Sorensen J.L."/>
            <person name="Fitzpatrick D.A."/>
            <person name="Frisvad J.C."/>
            <person name="Nielsen K.L."/>
        </authorList>
    </citation>
    <scope>NUCLEOTIDE SEQUENCE</scope>
    <source>
        <strain evidence="2">IBT 22155</strain>
    </source>
</reference>
<dbReference type="GeneID" id="81403594"/>
<evidence type="ECO:0000313" key="3">
    <source>
        <dbReference type="Proteomes" id="UP001149079"/>
    </source>
</evidence>